<reference evidence="2 3" key="1">
    <citation type="submission" date="2013-02" db="EMBL/GenBank/DDBJ databases">
        <title>The Genome Sequence of Enterococcus phoeniculicola BAA-412.</title>
        <authorList>
            <consortium name="The Broad Institute Genome Sequencing Platform"/>
            <consortium name="The Broad Institute Genome Sequencing Center for Infectious Disease"/>
            <person name="Earl A.M."/>
            <person name="Gilmore M.S."/>
            <person name="Lebreton F."/>
            <person name="Walker B."/>
            <person name="Young S.K."/>
            <person name="Zeng Q."/>
            <person name="Gargeya S."/>
            <person name="Fitzgerald M."/>
            <person name="Haas B."/>
            <person name="Abouelleil A."/>
            <person name="Alvarado L."/>
            <person name="Arachchi H.M."/>
            <person name="Berlin A.M."/>
            <person name="Chapman S.B."/>
            <person name="Dewar J."/>
            <person name="Goldberg J."/>
            <person name="Griggs A."/>
            <person name="Gujja S."/>
            <person name="Hansen M."/>
            <person name="Howarth C."/>
            <person name="Imamovic A."/>
            <person name="Larimer J."/>
            <person name="McCowan C."/>
            <person name="Murphy C."/>
            <person name="Neiman D."/>
            <person name="Pearson M."/>
            <person name="Priest M."/>
            <person name="Roberts A."/>
            <person name="Saif S."/>
            <person name="Shea T."/>
            <person name="Sisk P."/>
            <person name="Sykes S."/>
            <person name="Wortman J."/>
            <person name="Nusbaum C."/>
            <person name="Birren B."/>
        </authorList>
    </citation>
    <scope>NUCLEOTIDE SEQUENCE [LARGE SCALE GENOMIC DNA]</scope>
    <source>
        <strain evidence="2 3">ATCC BAA-412</strain>
    </source>
</reference>
<protein>
    <submittedName>
        <fullName evidence="2">Uncharacterized protein</fullName>
    </submittedName>
</protein>
<keyword evidence="1" id="KW-1133">Transmembrane helix</keyword>
<name>R3TKC3_9ENTE</name>
<proteinExistence type="predicted"/>
<keyword evidence="1" id="KW-0472">Membrane</keyword>
<organism evidence="2 3">
    <name type="scientific">Enterococcus phoeniculicola ATCC BAA-412</name>
    <dbReference type="NCBI Taxonomy" id="1158610"/>
    <lineage>
        <taxon>Bacteria</taxon>
        <taxon>Bacillati</taxon>
        <taxon>Bacillota</taxon>
        <taxon>Bacilli</taxon>
        <taxon>Lactobacillales</taxon>
        <taxon>Enterococcaceae</taxon>
        <taxon>Enterococcus</taxon>
    </lineage>
</organism>
<evidence type="ECO:0000313" key="2">
    <source>
        <dbReference type="EMBL" id="EOL41879.1"/>
    </source>
</evidence>
<evidence type="ECO:0000256" key="1">
    <source>
        <dbReference type="SAM" id="Phobius"/>
    </source>
</evidence>
<comment type="caution">
    <text evidence="2">The sequence shown here is derived from an EMBL/GenBank/DDBJ whole genome shotgun (WGS) entry which is preliminary data.</text>
</comment>
<feature type="transmembrane region" description="Helical" evidence="1">
    <location>
        <begin position="7"/>
        <end position="31"/>
    </location>
</feature>
<accession>R3TKC3</accession>
<dbReference type="Proteomes" id="UP000013785">
    <property type="component" value="Unassembled WGS sequence"/>
</dbReference>
<dbReference type="HOGENOM" id="CLU_1862105_0_0_9"/>
<dbReference type="EMBL" id="AJAT01000017">
    <property type="protein sequence ID" value="EOL41879.1"/>
    <property type="molecule type" value="Genomic_DNA"/>
</dbReference>
<evidence type="ECO:0000313" key="3">
    <source>
        <dbReference type="Proteomes" id="UP000013785"/>
    </source>
</evidence>
<keyword evidence="1" id="KW-0812">Transmembrane</keyword>
<dbReference type="AlphaFoldDB" id="R3TKC3"/>
<sequence length="137" mass="16560">MRKTFLCYYPALFLSLFYLILLISWSIFSFTEYAAELIYWLFFSISLLSLCFFCLYQLSCIKISNQFVHIYSFAGLRHKSYSLKEYTLSFGQSIPIRRLPNMYPIYLYHENNKPIRILCGKKRMSVFRRRYVQQSID</sequence>
<gene>
    <name evidence="2" type="ORF">UC3_02227</name>
</gene>
<feature type="transmembrane region" description="Helical" evidence="1">
    <location>
        <begin position="37"/>
        <end position="56"/>
    </location>
</feature>
<keyword evidence="3" id="KW-1185">Reference proteome</keyword>